<keyword evidence="2" id="KW-1185">Reference proteome</keyword>
<evidence type="ECO:0008006" key="3">
    <source>
        <dbReference type="Google" id="ProtNLM"/>
    </source>
</evidence>
<name>A0ABS9CLU8_9FIRM</name>
<comment type="caution">
    <text evidence="1">The sequence shown here is derived from an EMBL/GenBank/DDBJ whole genome shotgun (WGS) entry which is preliminary data.</text>
</comment>
<gene>
    <name evidence="1" type="ORF">JQM67_05920</name>
</gene>
<accession>A0ABS9CLU8</accession>
<proteinExistence type="predicted"/>
<reference evidence="1 2" key="1">
    <citation type="submission" date="2020-12" db="EMBL/GenBank/DDBJ databases">
        <title>Whole genome sequences of gut porcine anaerobes.</title>
        <authorList>
            <person name="Kubasova T."/>
            <person name="Jahodarova E."/>
            <person name="Rychlik I."/>
        </authorList>
    </citation>
    <scope>NUCLEOTIDE SEQUENCE [LARGE SCALE GENOMIC DNA]</scope>
    <source>
        <strain evidence="1 2">An867</strain>
    </source>
</reference>
<dbReference type="RefSeq" id="WP_235323151.1">
    <property type="nucleotide sequence ID" value="NZ_JAFBIT010000001.1"/>
</dbReference>
<sequence>MQNININGHGKFSGGEYGEIIVNGSANCAENVVCLNMAVNGHLSAGSVTADSVGVNGHLSVSGSLNAKDTDIDGAVSVSENLSTDRLDVDGHLSVTGSLNAGDTSVDGHLSCSGSANTGNFDCDGIASLSDGLRAKSVEVDGMLNVTGNVEAERVHADGKISATGQICADQIHIFGIVRADEIVGDDIEIDFKDPISIMAGFVNSVFGSRLQNDVKCANLIEATTIKLRGVCAGVVSGEHVAIGENCRIDQLDCTGDFTIDPTSTIRMLNGQPYNG</sequence>
<protein>
    <recommendedName>
        <fullName evidence="3">Polymer-forming cytoskeletal protein</fullName>
    </recommendedName>
</protein>
<organism evidence="1 2">
    <name type="scientific">Anaeromassilibacillus senegalensis</name>
    <dbReference type="NCBI Taxonomy" id="1673717"/>
    <lineage>
        <taxon>Bacteria</taxon>
        <taxon>Bacillati</taxon>
        <taxon>Bacillota</taxon>
        <taxon>Clostridia</taxon>
        <taxon>Eubacteriales</taxon>
        <taxon>Acutalibacteraceae</taxon>
        <taxon>Anaeromassilibacillus</taxon>
    </lineage>
</organism>
<dbReference type="Proteomes" id="UP001299220">
    <property type="component" value="Unassembled WGS sequence"/>
</dbReference>
<dbReference type="EMBL" id="JAFBIT010000001">
    <property type="protein sequence ID" value="MCF2652131.1"/>
    <property type="molecule type" value="Genomic_DNA"/>
</dbReference>
<evidence type="ECO:0000313" key="1">
    <source>
        <dbReference type="EMBL" id="MCF2652131.1"/>
    </source>
</evidence>
<evidence type="ECO:0000313" key="2">
    <source>
        <dbReference type="Proteomes" id="UP001299220"/>
    </source>
</evidence>